<accession>A0A1W1CCV5</accession>
<gene>
    <name evidence="1" type="ORF">MNB_SV-12-399</name>
</gene>
<proteinExistence type="predicted"/>
<dbReference type="EMBL" id="FPHE01000127">
    <property type="protein sequence ID" value="SFV63545.1"/>
    <property type="molecule type" value="Genomic_DNA"/>
</dbReference>
<organism evidence="1">
    <name type="scientific">hydrothermal vent metagenome</name>
    <dbReference type="NCBI Taxonomy" id="652676"/>
    <lineage>
        <taxon>unclassified sequences</taxon>
        <taxon>metagenomes</taxon>
        <taxon>ecological metagenomes</taxon>
    </lineage>
</organism>
<evidence type="ECO:0000313" key="1">
    <source>
        <dbReference type="EMBL" id="SFV63545.1"/>
    </source>
</evidence>
<protein>
    <submittedName>
        <fullName evidence="1">Uncharacterized protein</fullName>
    </submittedName>
</protein>
<dbReference type="AlphaFoldDB" id="A0A1W1CCV5"/>
<sequence>MDALIRFTENGGFKSREDVQKYFRQIVPNQDNYFYSSNRINQIYINIIIIDIR</sequence>
<reference evidence="1" key="1">
    <citation type="submission" date="2016-10" db="EMBL/GenBank/DDBJ databases">
        <authorList>
            <person name="de Groot N.N."/>
        </authorList>
    </citation>
    <scope>NUCLEOTIDE SEQUENCE</scope>
</reference>
<name>A0A1W1CCV5_9ZZZZ</name>